<dbReference type="PANTHER" id="PTHR10704">
    <property type="entry name" value="CARBOHYDRATE SULFOTRANSFERASE"/>
    <property type="match status" value="1"/>
</dbReference>
<dbReference type="EMBL" id="HBUF01637482">
    <property type="protein sequence ID" value="CAG6784438.1"/>
    <property type="molecule type" value="Transcribed_RNA"/>
</dbReference>
<evidence type="ECO:0000313" key="3">
    <source>
        <dbReference type="EMBL" id="CAG6646439.1"/>
    </source>
</evidence>
<dbReference type="EMBL" id="HBUF01141831">
    <property type="protein sequence ID" value="CAG6646439.1"/>
    <property type="molecule type" value="Transcribed_RNA"/>
</dbReference>
<evidence type="ECO:0000259" key="2">
    <source>
        <dbReference type="Pfam" id="PF00685"/>
    </source>
</evidence>
<dbReference type="GO" id="GO:0001517">
    <property type="term" value="F:N-acetylglucosamine 6-O-sulfotransferase activity"/>
    <property type="evidence" value="ECO:0007669"/>
    <property type="project" value="TreeGrafter"/>
</dbReference>
<feature type="transmembrane region" description="Helical" evidence="1">
    <location>
        <begin position="21"/>
        <end position="43"/>
    </location>
</feature>
<dbReference type="EMBL" id="HBUF01141832">
    <property type="protein sequence ID" value="CAG6646440.1"/>
    <property type="molecule type" value="Transcribed_RNA"/>
</dbReference>
<dbReference type="GO" id="GO:0006044">
    <property type="term" value="P:N-acetylglucosamine metabolic process"/>
    <property type="evidence" value="ECO:0007669"/>
    <property type="project" value="TreeGrafter"/>
</dbReference>
<dbReference type="InterPro" id="IPR051135">
    <property type="entry name" value="Gal/GlcNAc/GalNAc_ST"/>
</dbReference>
<dbReference type="SUPFAM" id="SSF52540">
    <property type="entry name" value="P-loop containing nucleoside triphosphate hydrolases"/>
    <property type="match status" value="1"/>
</dbReference>
<dbReference type="AlphaFoldDB" id="A0A8D8RCD3"/>
<dbReference type="FunFam" id="3.40.50.300:FF:001931">
    <property type="entry name" value="Blast:Carbohydrate sulfotransferase 4"/>
    <property type="match status" value="1"/>
</dbReference>
<dbReference type="GO" id="GO:0006790">
    <property type="term" value="P:sulfur compound metabolic process"/>
    <property type="evidence" value="ECO:0007669"/>
    <property type="project" value="TreeGrafter"/>
</dbReference>
<dbReference type="Pfam" id="PF00685">
    <property type="entry name" value="Sulfotransfer_1"/>
    <property type="match status" value="1"/>
</dbReference>
<name>A0A8D8RCD3_9HEMI</name>
<dbReference type="EMBL" id="HBUF01637481">
    <property type="protein sequence ID" value="CAG6784437.1"/>
    <property type="molecule type" value="Transcribed_RNA"/>
</dbReference>
<feature type="domain" description="Sulfotransferase" evidence="2">
    <location>
        <begin position="134"/>
        <end position="363"/>
    </location>
</feature>
<organism evidence="3">
    <name type="scientific">Cacopsylla melanoneura</name>
    <dbReference type="NCBI Taxonomy" id="428564"/>
    <lineage>
        <taxon>Eukaryota</taxon>
        <taxon>Metazoa</taxon>
        <taxon>Ecdysozoa</taxon>
        <taxon>Arthropoda</taxon>
        <taxon>Hexapoda</taxon>
        <taxon>Insecta</taxon>
        <taxon>Pterygota</taxon>
        <taxon>Neoptera</taxon>
        <taxon>Paraneoptera</taxon>
        <taxon>Hemiptera</taxon>
        <taxon>Sternorrhyncha</taxon>
        <taxon>Psylloidea</taxon>
        <taxon>Psyllidae</taxon>
        <taxon>Psyllinae</taxon>
        <taxon>Cacopsylla</taxon>
    </lineage>
</organism>
<sequence>MFHSKLSPKGQKRWRFPLDIDCLRVNVLGVGTLVVVCIVTTLICQQFITASDPVGFSQYSVGRSIQSLLQFDDREKQQNISQDIKAQIKNALKIQRRLINGEMDGYLYPRGRYNVSASKLSDLVPELGGTPVRSIILTTWRSGSTFLGDILDSHPGNFYHYEPLLQYEIVQIRGPPLWHEARHLVRSLTMCNYTTLTNYLQYGMEHNYLFTHNSRLWEMCAQFPDLCFEPEFLNSFCRLFPFQSMKIVRVRLKLFQDLLDDPRLNLRVLLLIRDPRGILQSRKHRVWCPGNPDCTEPSRLCADMVSDYSAAIKFSKKYKNRFKVMRYEDISLDPYSSVSELFSFFGLDLHPNVIEFLDTHTKVNIGGVSSTYRDSKAAPFHWRNDLAFEEVTQIQASCKSALRLWGYKTAVNATHQRNFIPISKEFRLGKAS</sequence>
<proteinExistence type="predicted"/>
<keyword evidence="1" id="KW-0812">Transmembrane</keyword>
<dbReference type="Gene3D" id="3.40.50.300">
    <property type="entry name" value="P-loop containing nucleotide triphosphate hydrolases"/>
    <property type="match status" value="1"/>
</dbReference>
<keyword evidence="1" id="KW-1133">Transmembrane helix</keyword>
<accession>A0A8D8RCD3</accession>
<protein>
    <submittedName>
        <fullName evidence="3">Carbohydrate sulfotransferase 5</fullName>
    </submittedName>
</protein>
<dbReference type="PANTHER" id="PTHR10704:SF44">
    <property type="entry name" value="LD35051P-RELATED"/>
    <property type="match status" value="1"/>
</dbReference>
<dbReference type="InterPro" id="IPR027417">
    <property type="entry name" value="P-loop_NTPase"/>
</dbReference>
<reference evidence="3" key="1">
    <citation type="submission" date="2021-05" db="EMBL/GenBank/DDBJ databases">
        <authorList>
            <person name="Alioto T."/>
            <person name="Alioto T."/>
            <person name="Gomez Garrido J."/>
        </authorList>
    </citation>
    <scope>NUCLEOTIDE SEQUENCE</scope>
</reference>
<keyword evidence="1" id="KW-0472">Membrane</keyword>
<keyword evidence="3" id="KW-0808">Transferase</keyword>
<dbReference type="InterPro" id="IPR000863">
    <property type="entry name" value="Sulfotransferase_dom"/>
</dbReference>
<evidence type="ECO:0000256" key="1">
    <source>
        <dbReference type="SAM" id="Phobius"/>
    </source>
</evidence>
<dbReference type="EMBL" id="HBUF01361503">
    <property type="protein sequence ID" value="CAG6721018.1"/>
    <property type="molecule type" value="Transcribed_RNA"/>
</dbReference>